<evidence type="ECO:0000313" key="2">
    <source>
        <dbReference type="EMBL" id="TVU20156.1"/>
    </source>
</evidence>
<name>A0A5J9U997_9POAL</name>
<sequence length="108" mass="11559">MCDPPVSEKIAISFPLPTRRRPPTAATPPASAARGEAARHDAGRSPPPPAPSPAHQASDPHGPKKKRTKLIAGDPKVPLDTGRCQVLKVAIFHFGMKRKRTIPMLTTC</sequence>
<feature type="non-terminal residue" evidence="2">
    <location>
        <position position="1"/>
    </location>
</feature>
<evidence type="ECO:0000313" key="3">
    <source>
        <dbReference type="Proteomes" id="UP000324897"/>
    </source>
</evidence>
<proteinExistence type="predicted"/>
<evidence type="ECO:0000256" key="1">
    <source>
        <dbReference type="SAM" id="MobiDB-lite"/>
    </source>
</evidence>
<dbReference type="Proteomes" id="UP000324897">
    <property type="component" value="Chromosome 7"/>
</dbReference>
<dbReference type="EMBL" id="RWGY01000029">
    <property type="protein sequence ID" value="TVU20156.1"/>
    <property type="molecule type" value="Genomic_DNA"/>
</dbReference>
<gene>
    <name evidence="2" type="ORF">EJB05_36353</name>
</gene>
<accession>A0A5J9U997</accession>
<protein>
    <submittedName>
        <fullName evidence="2">Uncharacterized protein</fullName>
    </submittedName>
</protein>
<organism evidence="2 3">
    <name type="scientific">Eragrostis curvula</name>
    <name type="common">weeping love grass</name>
    <dbReference type="NCBI Taxonomy" id="38414"/>
    <lineage>
        <taxon>Eukaryota</taxon>
        <taxon>Viridiplantae</taxon>
        <taxon>Streptophyta</taxon>
        <taxon>Embryophyta</taxon>
        <taxon>Tracheophyta</taxon>
        <taxon>Spermatophyta</taxon>
        <taxon>Magnoliopsida</taxon>
        <taxon>Liliopsida</taxon>
        <taxon>Poales</taxon>
        <taxon>Poaceae</taxon>
        <taxon>PACMAD clade</taxon>
        <taxon>Chloridoideae</taxon>
        <taxon>Eragrostideae</taxon>
        <taxon>Eragrostidinae</taxon>
        <taxon>Eragrostis</taxon>
    </lineage>
</organism>
<comment type="caution">
    <text evidence="2">The sequence shown here is derived from an EMBL/GenBank/DDBJ whole genome shotgun (WGS) entry which is preliminary data.</text>
</comment>
<reference evidence="2 3" key="1">
    <citation type="journal article" date="2019" name="Sci. Rep.">
        <title>A high-quality genome of Eragrostis curvula grass provides insights into Poaceae evolution and supports new strategies to enhance forage quality.</title>
        <authorList>
            <person name="Carballo J."/>
            <person name="Santos B.A.C.M."/>
            <person name="Zappacosta D."/>
            <person name="Garbus I."/>
            <person name="Selva J.P."/>
            <person name="Gallo C.A."/>
            <person name="Diaz A."/>
            <person name="Albertini E."/>
            <person name="Caccamo M."/>
            <person name="Echenique V."/>
        </authorList>
    </citation>
    <scope>NUCLEOTIDE SEQUENCE [LARGE SCALE GENOMIC DNA]</scope>
    <source>
        <strain evidence="3">cv. Victoria</strain>
        <tissue evidence="2">Leaf</tissue>
    </source>
</reference>
<feature type="compositionally biased region" description="Low complexity" evidence="1">
    <location>
        <begin position="23"/>
        <end position="35"/>
    </location>
</feature>
<feature type="region of interest" description="Disordered" evidence="1">
    <location>
        <begin position="1"/>
        <end position="78"/>
    </location>
</feature>
<dbReference type="AlphaFoldDB" id="A0A5J9U997"/>
<dbReference type="Gramene" id="TVU20156">
    <property type="protein sequence ID" value="TVU20156"/>
    <property type="gene ID" value="EJB05_36353"/>
</dbReference>
<keyword evidence="3" id="KW-1185">Reference proteome</keyword>